<organism evidence="1 2">
    <name type="scientific">Hominenteromicrobium mulieris</name>
    <dbReference type="NCBI Taxonomy" id="2885357"/>
    <lineage>
        <taxon>Bacteria</taxon>
        <taxon>Bacillati</taxon>
        <taxon>Bacillota</taxon>
        <taxon>Clostridia</taxon>
        <taxon>Eubacteriales</taxon>
        <taxon>Oscillospiraceae</taxon>
        <taxon>Hominenteromicrobium</taxon>
    </lineage>
</organism>
<dbReference type="Pfam" id="PF00756">
    <property type="entry name" value="Esterase"/>
    <property type="match status" value="1"/>
</dbReference>
<gene>
    <name evidence="1" type="ORF">LKD31_06790</name>
</gene>
<dbReference type="InterPro" id="IPR000801">
    <property type="entry name" value="Esterase-like"/>
</dbReference>
<evidence type="ECO:0000313" key="1">
    <source>
        <dbReference type="EMBL" id="MCC2136721.1"/>
    </source>
</evidence>
<dbReference type="Proteomes" id="UP001199424">
    <property type="component" value="Unassembled WGS sequence"/>
</dbReference>
<protein>
    <recommendedName>
        <fullName evidence="3">Alpha/beta hydrolase</fullName>
    </recommendedName>
</protein>
<name>A0AAE3AK34_9FIRM</name>
<dbReference type="InterPro" id="IPR050583">
    <property type="entry name" value="Mycobacterial_A85_antigen"/>
</dbReference>
<dbReference type="PANTHER" id="PTHR48098:SF6">
    <property type="entry name" value="FERRI-BACILLIBACTIN ESTERASE BESA"/>
    <property type="match status" value="1"/>
</dbReference>
<dbReference type="InterPro" id="IPR029058">
    <property type="entry name" value="AB_hydrolase_fold"/>
</dbReference>
<reference evidence="1" key="1">
    <citation type="submission" date="2021-10" db="EMBL/GenBank/DDBJ databases">
        <title>Anaerobic single-cell dispensing facilitates the cultivation of human gut bacteria.</title>
        <authorList>
            <person name="Afrizal A."/>
        </authorList>
    </citation>
    <scope>NUCLEOTIDE SEQUENCE</scope>
    <source>
        <strain evidence="1">CLA-AA-H250</strain>
    </source>
</reference>
<proteinExistence type="predicted"/>
<dbReference type="EMBL" id="JAJEQC010000005">
    <property type="protein sequence ID" value="MCC2136721.1"/>
    <property type="molecule type" value="Genomic_DNA"/>
</dbReference>
<sequence>MPKNPIVFTLDGRRCTCLLPEGKPKRLYVLCGWEMEKLMMLLAEDAPEILFFSTEIDGGRDFTPWEAEPIWPGEPFSGGGEDYLKFLTDTALPYLEERFGAPAEPENCALLGYSLGGLFALWALTKTEKFGAGASLSGSLWYPQFLKYLENCPPKKDTAIYLSLGDREPLGGPPVMRTVGDCTEMAKEILSNHGCKVFFEWNQGGHGKGVTKRWQRAVRRLLTMMAKTVEK</sequence>
<dbReference type="Gene3D" id="3.40.50.1820">
    <property type="entry name" value="alpha/beta hydrolase"/>
    <property type="match status" value="1"/>
</dbReference>
<evidence type="ECO:0008006" key="3">
    <source>
        <dbReference type="Google" id="ProtNLM"/>
    </source>
</evidence>
<comment type="caution">
    <text evidence="1">The sequence shown here is derived from an EMBL/GenBank/DDBJ whole genome shotgun (WGS) entry which is preliminary data.</text>
</comment>
<dbReference type="SUPFAM" id="SSF53474">
    <property type="entry name" value="alpha/beta-Hydrolases"/>
    <property type="match status" value="1"/>
</dbReference>
<dbReference type="AlphaFoldDB" id="A0AAE3AK34"/>
<dbReference type="RefSeq" id="WP_308449115.1">
    <property type="nucleotide sequence ID" value="NZ_JAJEQC010000005.1"/>
</dbReference>
<keyword evidence="2" id="KW-1185">Reference proteome</keyword>
<evidence type="ECO:0000313" key="2">
    <source>
        <dbReference type="Proteomes" id="UP001199424"/>
    </source>
</evidence>
<dbReference type="PANTHER" id="PTHR48098">
    <property type="entry name" value="ENTEROCHELIN ESTERASE-RELATED"/>
    <property type="match status" value="1"/>
</dbReference>
<accession>A0AAE3AK34</accession>